<evidence type="ECO:0000313" key="7">
    <source>
        <dbReference type="Proteomes" id="UP000324222"/>
    </source>
</evidence>
<evidence type="ECO:0000256" key="2">
    <source>
        <dbReference type="ARBA" id="ARBA00007293"/>
    </source>
</evidence>
<evidence type="ECO:0000313" key="6">
    <source>
        <dbReference type="EMBL" id="MPC74748.1"/>
    </source>
</evidence>
<feature type="lipid moiety-binding region" description="Phosphatidylserine amidated glycine; alternate" evidence="5">
    <location>
        <position position="70"/>
    </location>
</feature>
<dbReference type="SUPFAM" id="SSF54236">
    <property type="entry name" value="Ubiquitin-like"/>
    <property type="match status" value="1"/>
</dbReference>
<evidence type="ECO:0000256" key="1">
    <source>
        <dbReference type="ARBA" id="ARBA00004370"/>
    </source>
</evidence>
<keyword evidence="4 5" id="KW-0449">Lipoprotein</keyword>
<dbReference type="Pfam" id="PF02991">
    <property type="entry name" value="ATG8"/>
    <property type="match status" value="1"/>
</dbReference>
<evidence type="ECO:0000256" key="4">
    <source>
        <dbReference type="ARBA" id="ARBA00023288"/>
    </source>
</evidence>
<evidence type="ECO:0000256" key="3">
    <source>
        <dbReference type="ARBA" id="ARBA00023136"/>
    </source>
</evidence>
<name>A0A5B7I1B6_PORTR</name>
<reference evidence="6 7" key="1">
    <citation type="submission" date="2019-05" db="EMBL/GenBank/DDBJ databases">
        <title>Another draft genome of Portunus trituberculatus and its Hox gene families provides insights of decapod evolution.</title>
        <authorList>
            <person name="Jeong J.-H."/>
            <person name="Song I."/>
            <person name="Kim S."/>
            <person name="Choi T."/>
            <person name="Kim D."/>
            <person name="Ryu S."/>
            <person name="Kim W."/>
        </authorList>
    </citation>
    <scope>NUCLEOTIDE SEQUENCE [LARGE SCALE GENOMIC DNA]</scope>
    <source>
        <tissue evidence="6">Muscle</tissue>
    </source>
</reference>
<dbReference type="OrthoDB" id="6738456at2759"/>
<evidence type="ECO:0000256" key="5">
    <source>
        <dbReference type="PIRSR" id="PIRSR604241-50"/>
    </source>
</evidence>
<dbReference type="AlphaFoldDB" id="A0A5B7I1B6"/>
<dbReference type="Proteomes" id="UP000324222">
    <property type="component" value="Unassembled WGS sequence"/>
</dbReference>
<keyword evidence="7" id="KW-1185">Reference proteome</keyword>
<dbReference type="EMBL" id="VSRR010039633">
    <property type="protein sequence ID" value="MPC74748.1"/>
    <property type="molecule type" value="Genomic_DNA"/>
</dbReference>
<accession>A0A5B7I1B6</accession>
<comment type="similarity">
    <text evidence="2">Belongs to the ATG8 family.</text>
</comment>
<dbReference type="InterPro" id="IPR004241">
    <property type="entry name" value="Atg8-like"/>
</dbReference>
<keyword evidence="3" id="KW-0472">Membrane</keyword>
<dbReference type="Gene3D" id="3.10.20.90">
    <property type="entry name" value="Phosphatidylinositol 3-kinase Catalytic Subunit, Chain A, domain 1"/>
    <property type="match status" value="1"/>
</dbReference>
<sequence>MRVSAPGHLNLAQLHLALRTRIEVDPRHSILFFTGNTLASVTCTLASLHHAHAHTDHFLYVTFCEENFQG</sequence>
<dbReference type="GO" id="GO:0016020">
    <property type="term" value="C:membrane"/>
    <property type="evidence" value="ECO:0007669"/>
    <property type="project" value="UniProtKB-SubCell"/>
</dbReference>
<organism evidence="6 7">
    <name type="scientific">Portunus trituberculatus</name>
    <name type="common">Swimming crab</name>
    <name type="synonym">Neptunus trituberculatus</name>
    <dbReference type="NCBI Taxonomy" id="210409"/>
    <lineage>
        <taxon>Eukaryota</taxon>
        <taxon>Metazoa</taxon>
        <taxon>Ecdysozoa</taxon>
        <taxon>Arthropoda</taxon>
        <taxon>Crustacea</taxon>
        <taxon>Multicrustacea</taxon>
        <taxon>Malacostraca</taxon>
        <taxon>Eumalacostraca</taxon>
        <taxon>Eucarida</taxon>
        <taxon>Decapoda</taxon>
        <taxon>Pleocyemata</taxon>
        <taxon>Brachyura</taxon>
        <taxon>Eubrachyura</taxon>
        <taxon>Portunoidea</taxon>
        <taxon>Portunidae</taxon>
        <taxon>Portuninae</taxon>
        <taxon>Portunus</taxon>
    </lineage>
</organism>
<gene>
    <name evidence="6" type="primary">GABARAPL1</name>
    <name evidence="6" type="ORF">E2C01_069123</name>
</gene>
<protein>
    <submittedName>
        <fullName evidence="6">Gamma-aminobutyric acid receptor-associated protein-like 1</fullName>
    </submittedName>
</protein>
<comment type="subcellular location">
    <subcellularLocation>
        <location evidence="1">Membrane</location>
    </subcellularLocation>
</comment>
<proteinExistence type="inferred from homology"/>
<keyword evidence="6" id="KW-0675">Receptor</keyword>
<comment type="caution">
    <text evidence="6">The sequence shown here is derived from an EMBL/GenBank/DDBJ whole genome shotgun (WGS) entry which is preliminary data.</text>
</comment>
<dbReference type="InterPro" id="IPR029071">
    <property type="entry name" value="Ubiquitin-like_domsf"/>
</dbReference>